<comment type="caution">
    <text evidence="1">The sequence shown here is derived from an EMBL/GenBank/DDBJ whole genome shotgun (WGS) entry which is preliminary data.</text>
</comment>
<evidence type="ECO:0000313" key="1">
    <source>
        <dbReference type="EMBL" id="KAJ8873227.1"/>
    </source>
</evidence>
<protein>
    <submittedName>
        <fullName evidence="1">Uncharacterized protein</fullName>
    </submittedName>
</protein>
<dbReference type="EMBL" id="JARBHB010000011">
    <property type="protein sequence ID" value="KAJ8873227.1"/>
    <property type="molecule type" value="Genomic_DNA"/>
</dbReference>
<proteinExistence type="predicted"/>
<evidence type="ECO:0000313" key="2">
    <source>
        <dbReference type="Proteomes" id="UP001159363"/>
    </source>
</evidence>
<name>A0ABQ9GMI3_9NEOP</name>
<gene>
    <name evidence="1" type="ORF">PR048_026860</name>
</gene>
<keyword evidence="2" id="KW-1185">Reference proteome</keyword>
<accession>A0ABQ9GMI3</accession>
<organism evidence="1 2">
    <name type="scientific">Dryococelus australis</name>
    <dbReference type="NCBI Taxonomy" id="614101"/>
    <lineage>
        <taxon>Eukaryota</taxon>
        <taxon>Metazoa</taxon>
        <taxon>Ecdysozoa</taxon>
        <taxon>Arthropoda</taxon>
        <taxon>Hexapoda</taxon>
        <taxon>Insecta</taxon>
        <taxon>Pterygota</taxon>
        <taxon>Neoptera</taxon>
        <taxon>Polyneoptera</taxon>
        <taxon>Phasmatodea</taxon>
        <taxon>Verophasmatodea</taxon>
        <taxon>Anareolatae</taxon>
        <taxon>Phasmatidae</taxon>
        <taxon>Eurycanthinae</taxon>
        <taxon>Dryococelus</taxon>
    </lineage>
</organism>
<reference evidence="1 2" key="1">
    <citation type="submission" date="2023-02" db="EMBL/GenBank/DDBJ databases">
        <title>LHISI_Scaffold_Assembly.</title>
        <authorList>
            <person name="Stuart O.P."/>
            <person name="Cleave R."/>
            <person name="Magrath M.J.L."/>
            <person name="Mikheyev A.S."/>
        </authorList>
    </citation>
    <scope>NUCLEOTIDE SEQUENCE [LARGE SCALE GENOMIC DNA]</scope>
    <source>
        <strain evidence="1">Daus_M_001</strain>
        <tissue evidence="1">Leg muscle</tissue>
    </source>
</reference>
<dbReference type="Proteomes" id="UP001159363">
    <property type="component" value="Chromosome 10"/>
</dbReference>
<sequence length="480" mass="52624">MSCGGSSGVVVFPSLIGCAALWQRASLSDWLLHAAEASLLAVLSAGEYAIRYSLAIRYGLSPECKGRGEREIPEKTHRSAEPSGTIPTCENPEENICRGHNPVVVVGRLVADHCTTVLRTEKTSYGCNKTKPKLVARQQETTDHATWCARRGVCVVPDCEYRKFSNPAGLGALIHEEQVCSSRSGAGRRRRRGVLVLVSGSPAGQRERSRHGTGLGLEGAWFVVQQLASSDSARKVNQPTPFVDKRALFNSTFANSPPFDLCLLNFDQRICHLTCTVQCSDENAARLARRGDEALGVPELSPLPLLRFLTLDAQLQSLLKAQGVRKRGDLTRARDMLAAAGTRRVDFWCVFPVAYIHEQSIWTLCGDPNFLCHSPLLFDATVMCFPPRGPWRPSTPGAAESFQTRHTVSRVVRCLSSGHIENDDNTARQLRAFLTRRGNGALDVRSSVALIVPAFLALKPPVSRRRRNSEVLSVVEGKMT</sequence>